<dbReference type="Proteomes" id="UP000824262">
    <property type="component" value="Unassembled WGS sequence"/>
</dbReference>
<dbReference type="PANTHER" id="PTHR34535:SF3">
    <property type="entry name" value="HYDROGENASE MATURATION FACTOR HYPA"/>
    <property type="match status" value="1"/>
</dbReference>
<comment type="caution">
    <text evidence="4">Lacks conserved residue(s) required for the propagation of feature annotation.</text>
</comment>
<keyword evidence="3 4" id="KW-0862">Zinc</keyword>
<keyword evidence="2 4" id="KW-0479">Metal-binding</keyword>
<comment type="function">
    <text evidence="4">Involved in the maturation of [NiFe] hydrogenases. Required for nickel insertion into the metal center of the hydrogenase.</text>
</comment>
<reference evidence="5" key="2">
    <citation type="journal article" date="2021" name="PeerJ">
        <title>Extensive microbial diversity within the chicken gut microbiome revealed by metagenomics and culture.</title>
        <authorList>
            <person name="Gilroy R."/>
            <person name="Ravi A."/>
            <person name="Getino M."/>
            <person name="Pursley I."/>
            <person name="Horton D.L."/>
            <person name="Alikhan N.F."/>
            <person name="Baker D."/>
            <person name="Gharbi K."/>
            <person name="Hall N."/>
            <person name="Watson M."/>
            <person name="Adriaenssens E.M."/>
            <person name="Foster-Nyarko E."/>
            <person name="Jarju S."/>
            <person name="Secka A."/>
            <person name="Antonio M."/>
            <person name="Oren A."/>
            <person name="Chaudhuri R.R."/>
            <person name="La Ragione R."/>
            <person name="Hildebrand F."/>
            <person name="Pallen M.J."/>
        </authorList>
    </citation>
    <scope>NUCLEOTIDE SEQUENCE</scope>
    <source>
        <strain evidence="5">ChiBcolR7-354</strain>
    </source>
</reference>
<evidence type="ECO:0000256" key="2">
    <source>
        <dbReference type="ARBA" id="ARBA00022723"/>
    </source>
</evidence>
<dbReference type="PANTHER" id="PTHR34535">
    <property type="entry name" value="HYDROGENASE MATURATION FACTOR HYPA"/>
    <property type="match status" value="1"/>
</dbReference>
<dbReference type="GO" id="GO:0008270">
    <property type="term" value="F:zinc ion binding"/>
    <property type="evidence" value="ECO:0007669"/>
    <property type="project" value="UniProtKB-UniRule"/>
</dbReference>
<evidence type="ECO:0000256" key="3">
    <source>
        <dbReference type="ARBA" id="ARBA00022833"/>
    </source>
</evidence>
<dbReference type="InterPro" id="IPR000688">
    <property type="entry name" value="HypA/HybF"/>
</dbReference>
<organism evidence="5 6">
    <name type="scientific">Candidatus Scatomorpha intestinavium</name>
    <dbReference type="NCBI Taxonomy" id="2840922"/>
    <lineage>
        <taxon>Bacteria</taxon>
        <taxon>Bacillati</taxon>
        <taxon>Bacillota</taxon>
        <taxon>Clostridia</taxon>
        <taxon>Eubacteriales</taxon>
        <taxon>Candidatus Scatomorpha</taxon>
    </lineage>
</organism>
<proteinExistence type="inferred from homology"/>
<reference evidence="5" key="1">
    <citation type="submission" date="2020-10" db="EMBL/GenBank/DDBJ databases">
        <authorList>
            <person name="Gilroy R."/>
        </authorList>
    </citation>
    <scope>NUCLEOTIDE SEQUENCE</scope>
    <source>
        <strain evidence="5">ChiBcolR7-354</strain>
    </source>
</reference>
<evidence type="ECO:0000256" key="1">
    <source>
        <dbReference type="ARBA" id="ARBA00022596"/>
    </source>
</evidence>
<name>A0A9D1CSN8_9FIRM</name>
<sequence>MQSVVNIVEREAARCGHVRVEAIKLRVGELSGIMPECLREFFPIAAAGTAAEGARLDIEPLPARISCPDCGYDGPPSGTECPGCGGYGFRLTAGREFYVESMEVE</sequence>
<dbReference type="AlphaFoldDB" id="A0A9D1CSN8"/>
<dbReference type="PIRSF" id="PIRSF004761">
    <property type="entry name" value="Hydrgn_mat_HypA"/>
    <property type="match status" value="1"/>
</dbReference>
<feature type="binding site" evidence="4">
    <location>
        <position position="84"/>
    </location>
    <ligand>
        <name>Zn(2+)</name>
        <dbReference type="ChEBI" id="CHEBI:29105"/>
    </ligand>
</feature>
<feature type="binding site" evidence="4">
    <location>
        <position position="70"/>
    </location>
    <ligand>
        <name>Zn(2+)</name>
        <dbReference type="ChEBI" id="CHEBI:29105"/>
    </ligand>
</feature>
<keyword evidence="1 4" id="KW-0533">Nickel</keyword>
<feature type="binding site" evidence="4">
    <location>
        <position position="67"/>
    </location>
    <ligand>
        <name>Zn(2+)</name>
        <dbReference type="ChEBI" id="CHEBI:29105"/>
    </ligand>
</feature>
<comment type="similarity">
    <text evidence="4">Belongs to the HypA/HybF family.</text>
</comment>
<dbReference type="Gene3D" id="3.30.2320.80">
    <property type="match status" value="1"/>
</dbReference>
<dbReference type="Pfam" id="PF01155">
    <property type="entry name" value="HypA"/>
    <property type="match status" value="1"/>
</dbReference>
<evidence type="ECO:0000256" key="4">
    <source>
        <dbReference type="HAMAP-Rule" id="MF_00213"/>
    </source>
</evidence>
<evidence type="ECO:0000313" key="6">
    <source>
        <dbReference type="Proteomes" id="UP000824262"/>
    </source>
</evidence>
<dbReference type="GO" id="GO:0016151">
    <property type="term" value="F:nickel cation binding"/>
    <property type="evidence" value="ECO:0007669"/>
    <property type="project" value="UniProtKB-UniRule"/>
</dbReference>
<gene>
    <name evidence="4" type="primary">hypA</name>
    <name evidence="5" type="ORF">IAB77_06025</name>
</gene>
<evidence type="ECO:0000313" key="5">
    <source>
        <dbReference type="EMBL" id="HIQ78801.1"/>
    </source>
</evidence>
<dbReference type="EMBL" id="DVGA01000059">
    <property type="protein sequence ID" value="HIQ78801.1"/>
    <property type="molecule type" value="Genomic_DNA"/>
</dbReference>
<feature type="binding site" evidence="4">
    <location>
        <position position="81"/>
    </location>
    <ligand>
        <name>Zn(2+)</name>
        <dbReference type="ChEBI" id="CHEBI:29105"/>
    </ligand>
</feature>
<comment type="caution">
    <text evidence="5">The sequence shown here is derived from an EMBL/GenBank/DDBJ whole genome shotgun (WGS) entry which is preliminary data.</text>
</comment>
<dbReference type="HAMAP" id="MF_00213">
    <property type="entry name" value="HypA_HybF"/>
    <property type="match status" value="1"/>
</dbReference>
<accession>A0A9D1CSN8</accession>
<dbReference type="GO" id="GO:0051604">
    <property type="term" value="P:protein maturation"/>
    <property type="evidence" value="ECO:0007669"/>
    <property type="project" value="InterPro"/>
</dbReference>
<protein>
    <recommendedName>
        <fullName evidence="4">Hydrogenase maturation factor HypA</fullName>
    </recommendedName>
</protein>